<reference evidence="1 2" key="1">
    <citation type="submission" date="2015-12" db="EMBL/GenBank/DDBJ databases">
        <title>Complete genome sequence of Pseudoalteromonas rubra SCSIO 6842, harboring a conjugative plasmid.</title>
        <authorList>
            <person name="Li B."/>
            <person name="Wang X."/>
        </authorList>
    </citation>
    <scope>NUCLEOTIDE SEQUENCE [LARGE SCALE GENOMIC DNA]</scope>
    <source>
        <strain evidence="1 2">SCSIO 6842</strain>
    </source>
</reference>
<dbReference type="Proteomes" id="UP000069015">
    <property type="component" value="Chromosome 1"/>
</dbReference>
<dbReference type="EMBL" id="CP013611">
    <property type="protein sequence ID" value="ALU43683.1"/>
    <property type="molecule type" value="Genomic_DNA"/>
</dbReference>
<proteinExistence type="predicted"/>
<gene>
    <name evidence="1" type="ORF">AT705_12420</name>
</gene>
<protein>
    <submittedName>
        <fullName evidence="1">Uncharacterized protein</fullName>
    </submittedName>
</protein>
<accession>A0A0U3GX27</accession>
<dbReference type="RefSeq" id="WP_058796831.1">
    <property type="nucleotide sequence ID" value="NZ_CP013611.1"/>
</dbReference>
<sequence length="107" mass="11932">MKVLLLSLWLFVGLSASSKSEEAEGVAHILSLECAIAVQVALNELEKINFEKLTVPTSKLYKDVECKQMRNEYAIYLSPRVKGIRGGGAQFIVDVKMRKVKDTIFGK</sequence>
<dbReference type="KEGG" id="prr:AT705_12420"/>
<evidence type="ECO:0000313" key="2">
    <source>
        <dbReference type="Proteomes" id="UP000069015"/>
    </source>
</evidence>
<name>A0A0U3GX27_9GAMM</name>
<organism evidence="1 2">
    <name type="scientific">Pseudoalteromonas rubra</name>
    <dbReference type="NCBI Taxonomy" id="43658"/>
    <lineage>
        <taxon>Bacteria</taxon>
        <taxon>Pseudomonadati</taxon>
        <taxon>Pseudomonadota</taxon>
        <taxon>Gammaproteobacteria</taxon>
        <taxon>Alteromonadales</taxon>
        <taxon>Pseudoalteromonadaceae</taxon>
        <taxon>Pseudoalteromonas</taxon>
    </lineage>
</organism>
<evidence type="ECO:0000313" key="1">
    <source>
        <dbReference type="EMBL" id="ALU43683.1"/>
    </source>
</evidence>
<dbReference type="AlphaFoldDB" id="A0A0U3GX27"/>